<dbReference type="InterPro" id="IPR029071">
    <property type="entry name" value="Ubiquitin-like_domsf"/>
</dbReference>
<evidence type="ECO:0008006" key="7">
    <source>
        <dbReference type="Google" id="ProtNLM"/>
    </source>
</evidence>
<dbReference type="InterPro" id="IPR039664">
    <property type="entry name" value="GRB/APBB1IP"/>
</dbReference>
<dbReference type="OrthoDB" id="43122at2759"/>
<evidence type="ECO:0000259" key="3">
    <source>
        <dbReference type="PROSITE" id="PS50003"/>
    </source>
</evidence>
<dbReference type="Pfam" id="PF21989">
    <property type="entry name" value="RA_2"/>
    <property type="match status" value="1"/>
</dbReference>
<dbReference type="SUPFAM" id="SSF54236">
    <property type="entry name" value="Ubiquitin-like"/>
    <property type="match status" value="1"/>
</dbReference>
<feature type="region of interest" description="Disordered" evidence="1">
    <location>
        <begin position="281"/>
        <end position="359"/>
    </location>
</feature>
<dbReference type="PROSITE" id="PS50200">
    <property type="entry name" value="RA"/>
    <property type="match status" value="1"/>
</dbReference>
<feature type="compositionally biased region" description="Polar residues" evidence="1">
    <location>
        <begin position="795"/>
        <end position="810"/>
    </location>
</feature>
<evidence type="ECO:0000259" key="4">
    <source>
        <dbReference type="PROSITE" id="PS50200"/>
    </source>
</evidence>
<dbReference type="InterPro" id="IPR000159">
    <property type="entry name" value="RA_dom"/>
</dbReference>
<feature type="region of interest" description="Disordered" evidence="1">
    <location>
        <begin position="743"/>
        <end position="959"/>
    </location>
</feature>
<feature type="compositionally biased region" description="Low complexity" evidence="1">
    <location>
        <begin position="811"/>
        <end position="824"/>
    </location>
</feature>
<keyword evidence="2" id="KW-0732">Signal</keyword>
<dbReference type="InterPro" id="IPR011993">
    <property type="entry name" value="PH-like_dom_sf"/>
</dbReference>
<organism evidence="5 6">
    <name type="scientific">Batrachochytrium dendrobatidis (strain JEL423)</name>
    <dbReference type="NCBI Taxonomy" id="403673"/>
    <lineage>
        <taxon>Eukaryota</taxon>
        <taxon>Fungi</taxon>
        <taxon>Fungi incertae sedis</taxon>
        <taxon>Chytridiomycota</taxon>
        <taxon>Chytridiomycota incertae sedis</taxon>
        <taxon>Chytridiomycetes</taxon>
        <taxon>Rhizophydiales</taxon>
        <taxon>Rhizophydiales incertae sedis</taxon>
        <taxon>Batrachochytrium</taxon>
    </lineage>
</organism>
<dbReference type="GO" id="GO:0007165">
    <property type="term" value="P:signal transduction"/>
    <property type="evidence" value="ECO:0007669"/>
    <property type="project" value="InterPro"/>
</dbReference>
<proteinExistence type="predicted"/>
<dbReference type="SUPFAM" id="SSF50729">
    <property type="entry name" value="PH domain-like"/>
    <property type="match status" value="1"/>
</dbReference>
<dbReference type="InterPro" id="IPR001849">
    <property type="entry name" value="PH_domain"/>
</dbReference>
<dbReference type="Proteomes" id="UP000077115">
    <property type="component" value="Unassembled WGS sequence"/>
</dbReference>
<feature type="compositionally biased region" description="Low complexity" evidence="1">
    <location>
        <begin position="930"/>
        <end position="945"/>
    </location>
</feature>
<evidence type="ECO:0000313" key="5">
    <source>
        <dbReference type="EMBL" id="OAJ36750.1"/>
    </source>
</evidence>
<dbReference type="VEuPathDB" id="FungiDB:BDEG_20891"/>
<feature type="domain" description="Ras-associating" evidence="4">
    <location>
        <begin position="511"/>
        <end position="598"/>
    </location>
</feature>
<dbReference type="PANTHER" id="PTHR11243:SF23">
    <property type="entry name" value="LD06925P"/>
    <property type="match status" value="1"/>
</dbReference>
<reference evidence="5 6" key="1">
    <citation type="submission" date="2006-10" db="EMBL/GenBank/DDBJ databases">
        <title>The Genome Sequence of Batrachochytrium dendrobatidis JEL423.</title>
        <authorList>
            <consortium name="The Broad Institute Genome Sequencing Platform"/>
            <person name="Birren B."/>
            <person name="Lander E."/>
            <person name="Galagan J."/>
            <person name="Cuomo C."/>
            <person name="Devon K."/>
            <person name="Jaffe D."/>
            <person name="Butler J."/>
            <person name="Alvarez P."/>
            <person name="Gnerre S."/>
            <person name="Grabherr M."/>
            <person name="Kleber M."/>
            <person name="Mauceli E."/>
            <person name="Brockman W."/>
            <person name="Young S."/>
            <person name="LaButti K."/>
            <person name="Sykes S."/>
            <person name="DeCaprio D."/>
            <person name="Crawford M."/>
            <person name="Koehrsen M."/>
            <person name="Engels R."/>
            <person name="Montgomery P."/>
            <person name="Pearson M."/>
            <person name="Howarth C."/>
            <person name="Larson L."/>
            <person name="White J."/>
            <person name="O'Leary S."/>
            <person name="Kodira C."/>
            <person name="Zeng Q."/>
            <person name="Yandava C."/>
            <person name="Alvarado L."/>
            <person name="Longcore J."/>
            <person name="James T."/>
        </authorList>
    </citation>
    <scope>NUCLEOTIDE SEQUENCE [LARGE SCALE GENOMIC DNA]</scope>
    <source>
        <strain evidence="5 6">JEL423</strain>
    </source>
</reference>
<dbReference type="Gene3D" id="2.30.29.30">
    <property type="entry name" value="Pleckstrin-homology domain (PH domain)/Phosphotyrosine-binding domain (PTB)"/>
    <property type="match status" value="1"/>
</dbReference>
<dbReference type="STRING" id="403673.A0A177WAX0"/>
<dbReference type="Gene3D" id="3.10.20.90">
    <property type="entry name" value="Phosphatidylinositol 3-kinase Catalytic Subunit, Chain A, domain 1"/>
    <property type="match status" value="1"/>
</dbReference>
<dbReference type="Pfam" id="PF00169">
    <property type="entry name" value="PH"/>
    <property type="match status" value="1"/>
</dbReference>
<feature type="region of interest" description="Disordered" evidence="1">
    <location>
        <begin position="235"/>
        <end position="263"/>
    </location>
</feature>
<evidence type="ECO:0000256" key="2">
    <source>
        <dbReference type="SAM" id="SignalP"/>
    </source>
</evidence>
<dbReference type="AlphaFoldDB" id="A0A177WAX0"/>
<sequence>MKTMTEFLLLLAPCFNHTILLDFCGYQSPPSVQPDIDFDSMLQDLVATESLVSMKLMSKDSITIGCAHTGTVRDLVVSPASHVVDHCSAVPAHIQTIDTTKSVLFVDEASPTEFASRVAASSSHIHIPYHEVAAASFSMSDSPVFSPTQDSQTINNTRQTPLSLDSLTPTMVRAISFDEDDPPISISQFDMSASAEPIAMLRSNSIATSGKSNVSSFSSSYPNFGQSIGRKSSILKPRTSEVEPDILPLAPDLDAEDNYDSDDYRELYGEDYDRYNIYSSEDEYSSSEDGSESDEHVNTNTESDNSRTNSDIGFSAQNSASEKAGYDSEYKVSDAAQPKPPSRIKSKPKNKDEDIELPSDEDVLQKTLDDASYAQSSEVSQVSKSAFQNATVEDYEDMDGLLNVLNKIIRRNRSFKHSHPDDLSIQPIQRLTNRSLALSPTPVIPGFVLPEGSDDEDGHNTEASRHASASAESRLAQVVLNEYVAQYKDAQELRQDKISLIISKLNEANVKKITTRIYIEDARSFKTLVLTSLMSADQVVRNVIDSFHLDASPDWALFELCNDMGIERPVRDWEIVTDVISAWDTTNSLNAIVMKKYGYRVTLSCKSLTGRFPRIQGYLYLEMKPGKWHKRFCVLRDSIIYYFQEADSTETVLCNLSQFDVYTLSQHKKKTPTKFCFALRSTGSVSLYKNKHDYCKFISVEKRERLYDWVLALRLARNEHLFMDCPEMFEDYEGEIPSKALRRRTAAMQTSTNGTSTKSQSPNHSGLRTLSNAHGDFQRTPFSNGFAAQLPIIGNPQSDASPVRTNDSPLSTTSFSGSQFSSSDAARRAREAATTSSTGGNQTVYSSDSPQSQSFTSVNAEEAYRREKERRRMERREHEAREASRTGHLGLRTFSPPPSALVGSFNASQPTRDRAEGLYSEYTNRESDSPSRTSNTSRSRSSGSSRKGKIKPLVDLSGL</sequence>
<protein>
    <recommendedName>
        <fullName evidence="7">PH domain-containing protein</fullName>
    </recommendedName>
</protein>
<feature type="signal peptide" evidence="2">
    <location>
        <begin position="1"/>
        <end position="20"/>
    </location>
</feature>
<dbReference type="EMBL" id="DS022300">
    <property type="protein sequence ID" value="OAJ36750.1"/>
    <property type="molecule type" value="Genomic_DNA"/>
</dbReference>
<evidence type="ECO:0000313" key="6">
    <source>
        <dbReference type="Proteomes" id="UP000077115"/>
    </source>
</evidence>
<feature type="compositionally biased region" description="Basic and acidic residues" evidence="1">
    <location>
        <begin position="862"/>
        <end position="885"/>
    </location>
</feature>
<feature type="region of interest" description="Disordered" evidence="1">
    <location>
        <begin position="447"/>
        <end position="469"/>
    </location>
</feature>
<feature type="compositionally biased region" description="Polar residues" evidence="1">
    <location>
        <begin position="298"/>
        <end position="321"/>
    </location>
</feature>
<feature type="compositionally biased region" description="Polar residues" evidence="1">
    <location>
        <begin position="747"/>
        <end position="772"/>
    </location>
</feature>
<name>A0A177WAX0_BATDL</name>
<dbReference type="PROSITE" id="PS50003">
    <property type="entry name" value="PH_DOMAIN"/>
    <property type="match status" value="1"/>
</dbReference>
<dbReference type="CDD" id="cd17113">
    <property type="entry name" value="RA_ARAPs"/>
    <property type="match status" value="1"/>
</dbReference>
<evidence type="ECO:0000256" key="1">
    <source>
        <dbReference type="SAM" id="MobiDB-lite"/>
    </source>
</evidence>
<feature type="chain" id="PRO_5008077428" description="PH domain-containing protein" evidence="2">
    <location>
        <begin position="21"/>
        <end position="959"/>
    </location>
</feature>
<feature type="compositionally biased region" description="Low complexity" evidence="1">
    <location>
        <begin position="846"/>
        <end position="861"/>
    </location>
</feature>
<feature type="compositionally biased region" description="Acidic residues" evidence="1">
    <location>
        <begin position="281"/>
        <end position="292"/>
    </location>
</feature>
<accession>A0A177WAX0</accession>
<feature type="domain" description="PH" evidence="3">
    <location>
        <begin position="612"/>
        <end position="718"/>
    </location>
</feature>
<gene>
    <name evidence="5" type="ORF">BDEG_20891</name>
</gene>
<reference evidence="5 6" key="2">
    <citation type="submission" date="2016-05" db="EMBL/GenBank/DDBJ databases">
        <title>Lineage-specific infection strategies underlie the spectrum of fungal disease in amphibians.</title>
        <authorList>
            <person name="Cuomo C.A."/>
            <person name="Farrer R.A."/>
            <person name="James T."/>
            <person name="Longcore J."/>
            <person name="Birren B."/>
        </authorList>
    </citation>
    <scope>NUCLEOTIDE SEQUENCE [LARGE SCALE GENOMIC DNA]</scope>
    <source>
        <strain evidence="5 6">JEL423</strain>
    </source>
</reference>
<dbReference type="SMART" id="SM00233">
    <property type="entry name" value="PH"/>
    <property type="match status" value="1"/>
</dbReference>
<dbReference type="PANTHER" id="PTHR11243">
    <property type="entry name" value="GROWTH FACTOR RECEPTOR-BOUND PROTEIN"/>
    <property type="match status" value="1"/>
</dbReference>